<evidence type="ECO:0000313" key="2">
    <source>
        <dbReference type="Proteomes" id="UP001596540"/>
    </source>
</evidence>
<keyword evidence="2" id="KW-1185">Reference proteome</keyword>
<proteinExistence type="predicted"/>
<accession>A0ABW2KF84</accession>
<gene>
    <name evidence="1" type="ORF">ACFQRF_10600</name>
</gene>
<organism evidence="1 2">
    <name type="scientific">Marinactinospora rubrisoli</name>
    <dbReference type="NCBI Taxonomy" id="2715399"/>
    <lineage>
        <taxon>Bacteria</taxon>
        <taxon>Bacillati</taxon>
        <taxon>Actinomycetota</taxon>
        <taxon>Actinomycetes</taxon>
        <taxon>Streptosporangiales</taxon>
        <taxon>Nocardiopsidaceae</taxon>
        <taxon>Marinactinospora</taxon>
    </lineage>
</organism>
<sequence>MRHRSDYLSERFDHLTRQDERLVSASLDQDLEPFAICRAGGQKVTDSA</sequence>
<dbReference type="RefSeq" id="WP_379870839.1">
    <property type="nucleotide sequence ID" value="NZ_JBHTBH010000004.1"/>
</dbReference>
<reference evidence="2" key="1">
    <citation type="journal article" date="2019" name="Int. J. Syst. Evol. Microbiol.">
        <title>The Global Catalogue of Microorganisms (GCM) 10K type strain sequencing project: providing services to taxonomists for standard genome sequencing and annotation.</title>
        <authorList>
            <consortium name="The Broad Institute Genomics Platform"/>
            <consortium name="The Broad Institute Genome Sequencing Center for Infectious Disease"/>
            <person name="Wu L."/>
            <person name="Ma J."/>
        </authorList>
    </citation>
    <scope>NUCLEOTIDE SEQUENCE [LARGE SCALE GENOMIC DNA]</scope>
    <source>
        <strain evidence="2">CGMCC 4.7382</strain>
    </source>
</reference>
<name>A0ABW2KF84_9ACTN</name>
<dbReference type="EMBL" id="JBHTBH010000004">
    <property type="protein sequence ID" value="MFC7328190.1"/>
    <property type="molecule type" value="Genomic_DNA"/>
</dbReference>
<protein>
    <submittedName>
        <fullName evidence="1">Uncharacterized protein</fullName>
    </submittedName>
</protein>
<dbReference type="Proteomes" id="UP001596540">
    <property type="component" value="Unassembled WGS sequence"/>
</dbReference>
<comment type="caution">
    <text evidence="1">The sequence shown here is derived from an EMBL/GenBank/DDBJ whole genome shotgun (WGS) entry which is preliminary data.</text>
</comment>
<evidence type="ECO:0000313" key="1">
    <source>
        <dbReference type="EMBL" id="MFC7328190.1"/>
    </source>
</evidence>